<dbReference type="Proteomes" id="UP000736672">
    <property type="component" value="Unassembled WGS sequence"/>
</dbReference>
<evidence type="ECO:0000313" key="7">
    <source>
        <dbReference type="Proteomes" id="UP000736672"/>
    </source>
</evidence>
<dbReference type="FunFam" id="3.40.605.10:FF:000007">
    <property type="entry name" value="NAD/NADP-dependent betaine aldehyde dehydrogenase"/>
    <property type="match status" value="1"/>
</dbReference>
<reference evidence="6" key="1">
    <citation type="journal article" date="2021" name="Nat. Commun.">
        <title>Genetic determinants of endophytism in the Arabidopsis root mycobiome.</title>
        <authorList>
            <person name="Mesny F."/>
            <person name="Miyauchi S."/>
            <person name="Thiergart T."/>
            <person name="Pickel B."/>
            <person name="Atanasova L."/>
            <person name="Karlsson M."/>
            <person name="Huettel B."/>
            <person name="Barry K.W."/>
            <person name="Haridas S."/>
            <person name="Chen C."/>
            <person name="Bauer D."/>
            <person name="Andreopoulos W."/>
            <person name="Pangilinan J."/>
            <person name="LaButti K."/>
            <person name="Riley R."/>
            <person name="Lipzen A."/>
            <person name="Clum A."/>
            <person name="Drula E."/>
            <person name="Henrissat B."/>
            <person name="Kohler A."/>
            <person name="Grigoriev I.V."/>
            <person name="Martin F.M."/>
            <person name="Hacquard S."/>
        </authorList>
    </citation>
    <scope>NUCLEOTIDE SEQUENCE</scope>
    <source>
        <strain evidence="6">FSSC 5 MPI-SDFR-AT-0091</strain>
    </source>
</reference>
<dbReference type="Gene3D" id="3.40.309.10">
    <property type="entry name" value="Aldehyde Dehydrogenase, Chain A, domain 2"/>
    <property type="match status" value="1"/>
</dbReference>
<evidence type="ECO:0000313" key="6">
    <source>
        <dbReference type="EMBL" id="KAH7270908.1"/>
    </source>
</evidence>
<comment type="similarity">
    <text evidence="1">Belongs to the aldehyde dehydrogenase family.</text>
</comment>
<proteinExistence type="inferred from homology"/>
<evidence type="ECO:0000256" key="1">
    <source>
        <dbReference type="ARBA" id="ARBA00009986"/>
    </source>
</evidence>
<dbReference type="PANTHER" id="PTHR11699">
    <property type="entry name" value="ALDEHYDE DEHYDROGENASE-RELATED"/>
    <property type="match status" value="1"/>
</dbReference>
<dbReference type="AlphaFoldDB" id="A0A9P9RA39"/>
<dbReference type="Gene3D" id="3.40.605.10">
    <property type="entry name" value="Aldehyde Dehydrogenase, Chain A, domain 1"/>
    <property type="match status" value="1"/>
</dbReference>
<keyword evidence="2" id="KW-0560">Oxidoreductase</keyword>
<dbReference type="InterPro" id="IPR016163">
    <property type="entry name" value="Ald_DH_C"/>
</dbReference>
<protein>
    <recommendedName>
        <fullName evidence="3">aldehyde dehydrogenase (NAD(+))</fullName>
        <ecNumber evidence="3">1.2.1.3</ecNumber>
    </recommendedName>
</protein>
<dbReference type="FunFam" id="3.40.605.10:FF:000026">
    <property type="entry name" value="Aldehyde dehydrogenase, putative"/>
    <property type="match status" value="1"/>
</dbReference>
<evidence type="ECO:0000259" key="5">
    <source>
        <dbReference type="Pfam" id="PF00171"/>
    </source>
</evidence>
<evidence type="ECO:0000256" key="2">
    <source>
        <dbReference type="ARBA" id="ARBA00023002"/>
    </source>
</evidence>
<dbReference type="FunFam" id="3.40.309.10:FF:000012">
    <property type="entry name" value="Betaine aldehyde dehydrogenase"/>
    <property type="match status" value="1"/>
</dbReference>
<dbReference type="InterPro" id="IPR016162">
    <property type="entry name" value="Ald_DH_N"/>
</dbReference>
<dbReference type="SUPFAM" id="SSF53720">
    <property type="entry name" value="ALDH-like"/>
    <property type="match status" value="1"/>
</dbReference>
<dbReference type="Pfam" id="PF00171">
    <property type="entry name" value="Aldedh"/>
    <property type="match status" value="1"/>
</dbReference>
<keyword evidence="7" id="KW-1185">Reference proteome</keyword>
<comment type="caution">
    <text evidence="6">The sequence shown here is derived from an EMBL/GenBank/DDBJ whole genome shotgun (WGS) entry which is preliminary data.</text>
</comment>
<comment type="catalytic activity">
    <reaction evidence="4">
        <text>an aldehyde + NAD(+) + H2O = a carboxylate + NADH + 2 H(+)</text>
        <dbReference type="Rhea" id="RHEA:16185"/>
        <dbReference type="ChEBI" id="CHEBI:15377"/>
        <dbReference type="ChEBI" id="CHEBI:15378"/>
        <dbReference type="ChEBI" id="CHEBI:17478"/>
        <dbReference type="ChEBI" id="CHEBI:29067"/>
        <dbReference type="ChEBI" id="CHEBI:57540"/>
        <dbReference type="ChEBI" id="CHEBI:57945"/>
        <dbReference type="EC" id="1.2.1.3"/>
    </reaction>
</comment>
<dbReference type="GO" id="GO:0046394">
    <property type="term" value="P:carboxylic acid biosynthetic process"/>
    <property type="evidence" value="ECO:0007669"/>
    <property type="project" value="UniProtKB-ARBA"/>
</dbReference>
<dbReference type="OrthoDB" id="310895at2759"/>
<organism evidence="6 7">
    <name type="scientific">Fusarium solani</name>
    <name type="common">Filamentous fungus</name>
    <dbReference type="NCBI Taxonomy" id="169388"/>
    <lineage>
        <taxon>Eukaryota</taxon>
        <taxon>Fungi</taxon>
        <taxon>Dikarya</taxon>
        <taxon>Ascomycota</taxon>
        <taxon>Pezizomycotina</taxon>
        <taxon>Sordariomycetes</taxon>
        <taxon>Hypocreomycetidae</taxon>
        <taxon>Hypocreales</taxon>
        <taxon>Nectriaceae</taxon>
        <taxon>Fusarium</taxon>
        <taxon>Fusarium solani species complex</taxon>
    </lineage>
</organism>
<dbReference type="InterPro" id="IPR015590">
    <property type="entry name" value="Aldehyde_DH_dom"/>
</dbReference>
<feature type="domain" description="Aldehyde dehydrogenase" evidence="5">
    <location>
        <begin position="27"/>
        <end position="487"/>
    </location>
</feature>
<dbReference type="InterPro" id="IPR016161">
    <property type="entry name" value="Ald_DH/histidinol_DH"/>
</dbReference>
<name>A0A9P9RA39_FUSSL</name>
<sequence length="495" mass="53317">MPTITVSGVGGCQIRVPTGLFIDNVFVSAHENAVVDIENPFNGQKLGSISAAQAVDIDRAVSSASKAFNETWRLSRPQQRRNMLNRLAELIEQDVDILASLEAVDAGILFRDSSNMFVPQAAETCRYYAGCADKMDGQSLDIADGMAYTRREPYGVCAAIVPWNSPLMITLWKLAPAIAAGNVLIIKTPENSPLYGQRLAELVVEAGFPPGVINILCGIGSVAGQALAEHREVRKISFTGSAAVGRQLLATSSKTNLKKVSLELGGKGPSIVFADADWENALSWTTAGITVNNGQICAAGSRIYVQDTIYDRFVREFSQRSKDAIAGDPLLADTTKGPLINKVQKERVMEYIRKGRGEKAKLIHGGDDSELPSNGHFVPNTAFSDVDPTATIIQEEIFGPVACIARFSTEEEAIELANGTSYGLASAVFTDNVNRAIRVGESLESGQVTVNMWGTVNVNTPFGGVKESGFGRDLGRDALDEWTHVKCIKFQVSKL</sequence>
<dbReference type="GO" id="GO:0004029">
    <property type="term" value="F:aldehyde dehydrogenase (NAD+) activity"/>
    <property type="evidence" value="ECO:0007669"/>
    <property type="project" value="UniProtKB-EC"/>
</dbReference>
<accession>A0A9P9RA39</accession>
<dbReference type="EMBL" id="JAGTJS010000004">
    <property type="protein sequence ID" value="KAH7270908.1"/>
    <property type="molecule type" value="Genomic_DNA"/>
</dbReference>
<gene>
    <name evidence="6" type="ORF">B0J15DRAFT_575774</name>
</gene>
<evidence type="ECO:0000256" key="3">
    <source>
        <dbReference type="ARBA" id="ARBA00024226"/>
    </source>
</evidence>
<dbReference type="EC" id="1.2.1.3" evidence="3"/>
<evidence type="ECO:0000256" key="4">
    <source>
        <dbReference type="ARBA" id="ARBA00049194"/>
    </source>
</evidence>